<sequence>MAQKTEDLANNQNPSEVSGNIQNEATPQPPTISVVPALSNVAVRGQVPQAVSASQNYQLASLTKRSYATFIDGLIVSAVSILLNLPIYIQQFKYVIDNAQQEYVVQPLNLTNPVYYVLSFLSFAFSIAYYIYFIGKRGATPGKMLFKIKVIDKDTQQPPGYLKAFLREIVGKFISSLVLFIGYFWAIQDKEKQAWHDKIANTIVIVNTKEK</sequence>
<evidence type="ECO:0000256" key="1">
    <source>
        <dbReference type="ARBA" id="ARBA00004651"/>
    </source>
</evidence>
<evidence type="ECO:0000256" key="7">
    <source>
        <dbReference type="SAM" id="Phobius"/>
    </source>
</evidence>
<gene>
    <name evidence="9" type="ORF">UT39_C0025G0010</name>
</gene>
<proteinExistence type="predicted"/>
<dbReference type="GO" id="GO:0005886">
    <property type="term" value="C:plasma membrane"/>
    <property type="evidence" value="ECO:0007669"/>
    <property type="project" value="UniProtKB-SubCell"/>
</dbReference>
<comment type="caution">
    <text evidence="9">The sequence shown here is derived from an EMBL/GenBank/DDBJ whole genome shotgun (WGS) entry which is preliminary data.</text>
</comment>
<feature type="domain" description="RDD" evidence="8">
    <location>
        <begin position="59"/>
        <end position="201"/>
    </location>
</feature>
<feature type="region of interest" description="Disordered" evidence="6">
    <location>
        <begin position="1"/>
        <end position="24"/>
    </location>
</feature>
<dbReference type="EMBL" id="LBWP01000025">
    <property type="protein sequence ID" value="KKR09947.1"/>
    <property type="molecule type" value="Genomic_DNA"/>
</dbReference>
<feature type="transmembrane region" description="Helical" evidence="7">
    <location>
        <begin position="169"/>
        <end position="187"/>
    </location>
</feature>
<name>A0A0G0R894_9BACT</name>
<dbReference type="PANTHER" id="PTHR36115:SF4">
    <property type="entry name" value="MEMBRANE PROTEIN"/>
    <property type="match status" value="1"/>
</dbReference>
<feature type="transmembrane region" description="Helical" evidence="7">
    <location>
        <begin position="114"/>
        <end position="134"/>
    </location>
</feature>
<evidence type="ECO:0000313" key="9">
    <source>
        <dbReference type="EMBL" id="KKR09947.1"/>
    </source>
</evidence>
<dbReference type="InterPro" id="IPR010432">
    <property type="entry name" value="RDD"/>
</dbReference>
<evidence type="ECO:0000256" key="6">
    <source>
        <dbReference type="SAM" id="MobiDB-lite"/>
    </source>
</evidence>
<keyword evidence="4 7" id="KW-1133">Transmembrane helix</keyword>
<protein>
    <submittedName>
        <fullName evidence="9">RDD domain containing protein</fullName>
    </submittedName>
</protein>
<evidence type="ECO:0000256" key="3">
    <source>
        <dbReference type="ARBA" id="ARBA00022692"/>
    </source>
</evidence>
<keyword evidence="3 7" id="KW-0812">Transmembrane</keyword>
<evidence type="ECO:0000256" key="2">
    <source>
        <dbReference type="ARBA" id="ARBA00022475"/>
    </source>
</evidence>
<accession>A0A0G0R894</accession>
<comment type="subcellular location">
    <subcellularLocation>
        <location evidence="1">Cell membrane</location>
        <topology evidence="1">Multi-pass membrane protein</topology>
    </subcellularLocation>
</comment>
<evidence type="ECO:0000256" key="5">
    <source>
        <dbReference type="ARBA" id="ARBA00023136"/>
    </source>
</evidence>
<evidence type="ECO:0000313" key="10">
    <source>
        <dbReference type="Proteomes" id="UP000034246"/>
    </source>
</evidence>
<keyword evidence="2" id="KW-1003">Cell membrane</keyword>
<organism evidence="9 10">
    <name type="scientific">Candidatus Woesebacteria bacterium GW2011_GWA1_39_21</name>
    <dbReference type="NCBI Taxonomy" id="1618550"/>
    <lineage>
        <taxon>Bacteria</taxon>
        <taxon>Candidatus Woeseibacteriota</taxon>
    </lineage>
</organism>
<feature type="compositionally biased region" description="Polar residues" evidence="6">
    <location>
        <begin position="8"/>
        <end position="24"/>
    </location>
</feature>
<dbReference type="InterPro" id="IPR051791">
    <property type="entry name" value="Pra-immunoreactive"/>
</dbReference>
<dbReference type="STRING" id="1618550.UT39_C0025G0010"/>
<feature type="transmembrane region" description="Helical" evidence="7">
    <location>
        <begin position="67"/>
        <end position="89"/>
    </location>
</feature>
<dbReference type="PANTHER" id="PTHR36115">
    <property type="entry name" value="PROLINE-RICH ANTIGEN HOMOLOG-RELATED"/>
    <property type="match status" value="1"/>
</dbReference>
<keyword evidence="5 7" id="KW-0472">Membrane</keyword>
<reference evidence="9 10" key="1">
    <citation type="journal article" date="2015" name="Nature">
        <title>rRNA introns, odd ribosomes, and small enigmatic genomes across a large radiation of phyla.</title>
        <authorList>
            <person name="Brown C.T."/>
            <person name="Hug L.A."/>
            <person name="Thomas B.C."/>
            <person name="Sharon I."/>
            <person name="Castelle C.J."/>
            <person name="Singh A."/>
            <person name="Wilkins M.J."/>
            <person name="Williams K.H."/>
            <person name="Banfield J.F."/>
        </authorList>
    </citation>
    <scope>NUCLEOTIDE SEQUENCE [LARGE SCALE GENOMIC DNA]</scope>
</reference>
<evidence type="ECO:0000256" key="4">
    <source>
        <dbReference type="ARBA" id="ARBA00022989"/>
    </source>
</evidence>
<evidence type="ECO:0000259" key="8">
    <source>
        <dbReference type="Pfam" id="PF06271"/>
    </source>
</evidence>
<dbReference type="Pfam" id="PF06271">
    <property type="entry name" value="RDD"/>
    <property type="match status" value="1"/>
</dbReference>
<dbReference type="AlphaFoldDB" id="A0A0G0R894"/>
<dbReference type="Proteomes" id="UP000034246">
    <property type="component" value="Unassembled WGS sequence"/>
</dbReference>